<evidence type="ECO:0000256" key="1">
    <source>
        <dbReference type="ARBA" id="ARBA00022722"/>
    </source>
</evidence>
<dbReference type="GO" id="GO:0016787">
    <property type="term" value="F:hydrolase activity"/>
    <property type="evidence" value="ECO:0007669"/>
    <property type="project" value="UniProtKB-KW"/>
</dbReference>
<dbReference type="EMBL" id="QFPJ01000013">
    <property type="protein sequence ID" value="PZQ22539.1"/>
    <property type="molecule type" value="Genomic_DNA"/>
</dbReference>
<proteinExistence type="predicted"/>
<evidence type="ECO:0000256" key="2">
    <source>
        <dbReference type="ARBA" id="ARBA00022801"/>
    </source>
</evidence>
<evidence type="ECO:0000313" key="4">
    <source>
        <dbReference type="Proteomes" id="UP000248597"/>
    </source>
</evidence>
<organism evidence="3 4">
    <name type="scientific">Sphingopyxis macrogoltabida</name>
    <name type="common">Sphingomonas macrogoltabidus</name>
    <dbReference type="NCBI Taxonomy" id="33050"/>
    <lineage>
        <taxon>Bacteria</taxon>
        <taxon>Pseudomonadati</taxon>
        <taxon>Pseudomonadota</taxon>
        <taxon>Alphaproteobacteria</taxon>
        <taxon>Sphingomonadales</taxon>
        <taxon>Sphingomonadaceae</taxon>
        <taxon>Sphingopyxis</taxon>
    </lineage>
</organism>
<dbReference type="AlphaFoldDB" id="A0A2W5L2H5"/>
<reference evidence="3 4" key="1">
    <citation type="submission" date="2017-08" db="EMBL/GenBank/DDBJ databases">
        <title>Infants hospitalized years apart are colonized by the same room-sourced microbial strains.</title>
        <authorList>
            <person name="Brooks B."/>
            <person name="Olm M.R."/>
            <person name="Firek B.A."/>
            <person name="Baker R."/>
            <person name="Thomas B.C."/>
            <person name="Morowitz M.J."/>
            <person name="Banfield J.F."/>
        </authorList>
    </citation>
    <scope>NUCLEOTIDE SEQUENCE [LARGE SCALE GENOMIC DNA]</scope>
    <source>
        <strain evidence="3">S2_005_003_R2_47</strain>
    </source>
</reference>
<dbReference type="Gene3D" id="3.30.70.240">
    <property type="match status" value="1"/>
</dbReference>
<name>A0A2W5L2H5_SPHMC</name>
<sequence length="94" mass="10939">MYAIVFDLDTATLEQTYPNSSWRNAYADVRRILETKGFDWQQGSTYFGNEAVTAVDCVLAVQELKRQFEWFQPSVRDIRMLRIEENNDLGPALD</sequence>
<evidence type="ECO:0000313" key="3">
    <source>
        <dbReference type="EMBL" id="PZQ22539.1"/>
    </source>
</evidence>
<accession>A0A2W5L2H5</accession>
<dbReference type="InterPro" id="IPR019199">
    <property type="entry name" value="Virulence_VapD/CRISPR_Cas2"/>
</dbReference>
<dbReference type="GO" id="GO:0004518">
    <property type="term" value="F:nuclease activity"/>
    <property type="evidence" value="ECO:0007669"/>
    <property type="project" value="UniProtKB-KW"/>
</dbReference>
<protein>
    <submittedName>
        <fullName evidence="3">Virulence factor</fullName>
    </submittedName>
</protein>
<dbReference type="Pfam" id="PF09827">
    <property type="entry name" value="CRISPR_Cas2"/>
    <property type="match status" value="1"/>
</dbReference>
<comment type="caution">
    <text evidence="3">The sequence shown here is derived from an EMBL/GenBank/DDBJ whole genome shotgun (WGS) entry which is preliminary data.</text>
</comment>
<keyword evidence="2" id="KW-0378">Hydrolase</keyword>
<gene>
    <name evidence="3" type="ORF">DI569_07245</name>
</gene>
<keyword evidence="1" id="KW-0540">Nuclease</keyword>
<dbReference type="Proteomes" id="UP000248597">
    <property type="component" value="Unassembled WGS sequence"/>
</dbReference>